<evidence type="ECO:0000313" key="2">
    <source>
        <dbReference type="Proteomes" id="UP001196980"/>
    </source>
</evidence>
<organism evidence="1 2">
    <name type="scientific">Candidatus Magnetobacterium casense</name>
    <dbReference type="NCBI Taxonomy" id="1455061"/>
    <lineage>
        <taxon>Bacteria</taxon>
        <taxon>Pseudomonadati</taxon>
        <taxon>Nitrospirota</taxon>
        <taxon>Thermodesulfovibrionia</taxon>
        <taxon>Thermodesulfovibrionales</taxon>
        <taxon>Candidatus Magnetobacteriaceae</taxon>
        <taxon>Candidatus Magnetobacterium</taxon>
    </lineage>
</organism>
<reference evidence="1 2" key="1">
    <citation type="journal article" date="2020" name="J Geophys Res Biogeosci">
        <title>Magnetotaxis as an Adaptation to Enable Bacterial Shuttling of Microbial Sulfur and Sulfur Cycling Across Aquatic Oxic#Anoxic Interfaces.</title>
        <authorList>
            <person name="Li J."/>
            <person name="Liu P."/>
            <person name="Wang J."/>
            <person name="Roberts A.P."/>
            <person name="Pan Y."/>
        </authorList>
    </citation>
    <scope>NUCLEOTIDE SEQUENCE [LARGE SCALE GENOMIC DNA]</scope>
    <source>
        <strain evidence="1 2">MYR-1_YQ</strain>
    </source>
</reference>
<protein>
    <submittedName>
        <fullName evidence="1">Uncharacterized protein</fullName>
    </submittedName>
</protein>
<dbReference type="EMBL" id="JABXWD010000458">
    <property type="protein sequence ID" value="MBV6343136.1"/>
    <property type="molecule type" value="Genomic_DNA"/>
</dbReference>
<proteinExistence type="predicted"/>
<dbReference type="RefSeq" id="WP_218253741.1">
    <property type="nucleotide sequence ID" value="NZ_JABXWD010000458.1"/>
</dbReference>
<name>A0ABS6S2R2_9BACT</name>
<sequence length="159" mass="17930">MGLDITYYRDCKRVGENKECEDWERGHHHVYSPYSGMEIRLDGAVPGCYVGTECGSFRAGSYSGYNEWRSELCHRALSSSPNEVWENEGKYAGKPFVELIAFSDCEGAIGPKTSAKLSKDFTSCRDLVCDGADEYFVEKYDDWASAFESAQHDGFVIFH</sequence>
<comment type="caution">
    <text evidence="1">The sequence shown here is derived from an EMBL/GenBank/DDBJ whole genome shotgun (WGS) entry which is preliminary data.</text>
</comment>
<keyword evidence="2" id="KW-1185">Reference proteome</keyword>
<accession>A0ABS6S2R2</accession>
<evidence type="ECO:0000313" key="1">
    <source>
        <dbReference type="EMBL" id="MBV6343136.1"/>
    </source>
</evidence>
<dbReference type="Proteomes" id="UP001196980">
    <property type="component" value="Unassembled WGS sequence"/>
</dbReference>
<gene>
    <name evidence="1" type="ORF">HWQ67_16270</name>
</gene>